<dbReference type="Proteomes" id="UP000179807">
    <property type="component" value="Unassembled WGS sequence"/>
</dbReference>
<accession>A0A1J4J604</accession>
<dbReference type="OrthoDB" id="10546873at2759"/>
<proteinExistence type="predicted"/>
<dbReference type="SUPFAM" id="SSF52058">
    <property type="entry name" value="L domain-like"/>
    <property type="match status" value="1"/>
</dbReference>
<dbReference type="EMBL" id="MLAK01001304">
    <property type="protein sequence ID" value="OHS94640.1"/>
    <property type="molecule type" value="Genomic_DNA"/>
</dbReference>
<keyword evidence="3" id="KW-1185">Reference proteome</keyword>
<dbReference type="AlphaFoldDB" id="A0A1J4J604"/>
<dbReference type="VEuPathDB" id="TrichDB:TRFO_11032"/>
<dbReference type="RefSeq" id="XP_068347777.1">
    <property type="nucleotide sequence ID" value="XM_068495800.1"/>
</dbReference>
<dbReference type="GeneID" id="94830504"/>
<dbReference type="Gene3D" id="3.80.10.10">
    <property type="entry name" value="Ribonuclease Inhibitor"/>
    <property type="match status" value="1"/>
</dbReference>
<feature type="coiled-coil region" evidence="1">
    <location>
        <begin position="235"/>
        <end position="266"/>
    </location>
</feature>
<evidence type="ECO:0000313" key="2">
    <source>
        <dbReference type="EMBL" id="OHS94640.1"/>
    </source>
</evidence>
<name>A0A1J4J604_9EUKA</name>
<reference evidence="2" key="1">
    <citation type="submission" date="2016-10" db="EMBL/GenBank/DDBJ databases">
        <authorList>
            <person name="Benchimol M."/>
            <person name="Almeida L.G."/>
            <person name="Vasconcelos A.T."/>
            <person name="Perreira-Neves A."/>
            <person name="Rosa I.A."/>
            <person name="Tasca T."/>
            <person name="Bogo M.R."/>
            <person name="de Souza W."/>
        </authorList>
    </citation>
    <scope>NUCLEOTIDE SEQUENCE [LARGE SCALE GENOMIC DNA]</scope>
    <source>
        <strain evidence="2">K</strain>
    </source>
</reference>
<organism evidence="2 3">
    <name type="scientific">Tritrichomonas foetus</name>
    <dbReference type="NCBI Taxonomy" id="1144522"/>
    <lineage>
        <taxon>Eukaryota</taxon>
        <taxon>Metamonada</taxon>
        <taxon>Parabasalia</taxon>
        <taxon>Tritrichomonadida</taxon>
        <taxon>Tritrichomonadidae</taxon>
        <taxon>Tritrichomonas</taxon>
    </lineage>
</organism>
<evidence type="ECO:0008006" key="4">
    <source>
        <dbReference type="Google" id="ProtNLM"/>
    </source>
</evidence>
<keyword evidence="1" id="KW-0175">Coiled coil</keyword>
<sequence>MEDFYEPIDMSQQQKASLARAGEVNLSGREISSFKQLEIPEITTVLNLSNNFIADFSGFQPELRLDTLILDDNPLVTFRFLPEVHNIRHFSAVRSPLTMLPNFRILAILAFGDHLETINGKPVTANEKAAVSGQKLAEFFKRQVVTKISNTESQQVKQKMANAIRKGWISDTFPKSLASAEQESDDAESDPISVLAVRLFTLVHADDETVLLFFKHHMAPTHKITIEPPRVDDKLEQQQTLITFMQDQLNELKKDHADQVSRLQKASTYKSKAQMAEELKDLSKETLEAYNNLIFSVGPDLVENSRQIAEEEKKKGTKDMKGLRSVVAKILGVEPNIGDRKLARMLKQLGEDALQE</sequence>
<gene>
    <name evidence="2" type="ORF">TRFO_11032</name>
</gene>
<evidence type="ECO:0000256" key="1">
    <source>
        <dbReference type="SAM" id="Coils"/>
    </source>
</evidence>
<dbReference type="InterPro" id="IPR032675">
    <property type="entry name" value="LRR_dom_sf"/>
</dbReference>
<evidence type="ECO:0000313" key="3">
    <source>
        <dbReference type="Proteomes" id="UP000179807"/>
    </source>
</evidence>
<protein>
    <recommendedName>
        <fullName evidence="4">Leucine Rich Repeat family protein</fullName>
    </recommendedName>
</protein>
<comment type="caution">
    <text evidence="2">The sequence shown here is derived from an EMBL/GenBank/DDBJ whole genome shotgun (WGS) entry which is preliminary data.</text>
</comment>